<evidence type="ECO:0000259" key="6">
    <source>
        <dbReference type="PROSITE" id="PS51294"/>
    </source>
</evidence>
<protein>
    <submittedName>
        <fullName evidence="7">Myb-like DNA-binding domain-containing protein</fullName>
    </submittedName>
    <submittedName>
        <fullName evidence="8">Myb-like_DNA-binding domain-containing protein</fullName>
    </submittedName>
</protein>
<dbReference type="Gene3D" id="1.10.10.60">
    <property type="entry name" value="Homeodomain-like"/>
    <property type="match status" value="1"/>
</dbReference>
<keyword evidence="1" id="KW-0805">Transcription regulation</keyword>
<dbReference type="InterPro" id="IPR051575">
    <property type="entry name" value="Myb-like_DNA-bd"/>
</dbReference>
<dbReference type="EMBL" id="CAXDID020000471">
    <property type="protein sequence ID" value="CAL6094938.1"/>
    <property type="molecule type" value="Genomic_DNA"/>
</dbReference>
<evidence type="ECO:0000313" key="9">
    <source>
        <dbReference type="Proteomes" id="UP001642409"/>
    </source>
</evidence>
<feature type="domain" description="HTH myb-type" evidence="6">
    <location>
        <begin position="3"/>
        <end position="61"/>
    </location>
</feature>
<dbReference type="CDD" id="cd00167">
    <property type="entry name" value="SANT"/>
    <property type="match status" value="1"/>
</dbReference>
<gene>
    <name evidence="8" type="ORF">HINF_LOCUS67708</name>
    <name evidence="7" type="ORF">HINF_LOCUS8735</name>
</gene>
<dbReference type="PANTHER" id="PTHR46621:SF1">
    <property type="entry name" value="SNRNA-ACTIVATING PROTEIN COMPLEX SUBUNIT 4"/>
    <property type="match status" value="1"/>
</dbReference>
<accession>A0AA86NL45</accession>
<dbReference type="PANTHER" id="PTHR46621">
    <property type="entry name" value="SNRNA-ACTIVATING PROTEIN COMPLEX SUBUNIT 4"/>
    <property type="match status" value="1"/>
</dbReference>
<evidence type="ECO:0000313" key="7">
    <source>
        <dbReference type="EMBL" id="CAI9921090.1"/>
    </source>
</evidence>
<dbReference type="InterPro" id="IPR017930">
    <property type="entry name" value="Myb_dom"/>
</dbReference>
<dbReference type="AlphaFoldDB" id="A0AA86NL45"/>
<dbReference type="PROSITE" id="PS51294">
    <property type="entry name" value="HTH_MYB"/>
    <property type="match status" value="1"/>
</dbReference>
<dbReference type="Proteomes" id="UP001642409">
    <property type="component" value="Unassembled WGS sequence"/>
</dbReference>
<name>A0AA86NL45_9EUKA</name>
<reference evidence="7" key="1">
    <citation type="submission" date="2023-06" db="EMBL/GenBank/DDBJ databases">
        <authorList>
            <person name="Kurt Z."/>
        </authorList>
    </citation>
    <scope>NUCLEOTIDE SEQUENCE</scope>
</reference>
<evidence type="ECO:0000313" key="8">
    <source>
        <dbReference type="EMBL" id="CAL6094938.1"/>
    </source>
</evidence>
<dbReference type="GO" id="GO:0000978">
    <property type="term" value="F:RNA polymerase II cis-regulatory region sequence-specific DNA binding"/>
    <property type="evidence" value="ECO:0007669"/>
    <property type="project" value="TreeGrafter"/>
</dbReference>
<evidence type="ECO:0000256" key="1">
    <source>
        <dbReference type="ARBA" id="ARBA00023015"/>
    </source>
</evidence>
<dbReference type="InterPro" id="IPR001005">
    <property type="entry name" value="SANT/Myb"/>
</dbReference>
<evidence type="ECO:0000256" key="3">
    <source>
        <dbReference type="ARBA" id="ARBA00023163"/>
    </source>
</evidence>
<proteinExistence type="predicted"/>
<dbReference type="InterPro" id="IPR009057">
    <property type="entry name" value="Homeodomain-like_sf"/>
</dbReference>
<dbReference type="GO" id="GO:0019185">
    <property type="term" value="C:snRNA-activating protein complex"/>
    <property type="evidence" value="ECO:0007669"/>
    <property type="project" value="TreeGrafter"/>
</dbReference>
<evidence type="ECO:0000256" key="4">
    <source>
        <dbReference type="ARBA" id="ARBA00023242"/>
    </source>
</evidence>
<keyword evidence="2 7" id="KW-0238">DNA-binding</keyword>
<dbReference type="GO" id="GO:0001006">
    <property type="term" value="F:RNA polymerase III type 3 promoter sequence-specific DNA binding"/>
    <property type="evidence" value="ECO:0007669"/>
    <property type="project" value="TreeGrafter"/>
</dbReference>
<dbReference type="SMART" id="SM00717">
    <property type="entry name" value="SANT"/>
    <property type="match status" value="2"/>
</dbReference>
<sequence length="205" mass="24949">MLNKTSQKQQWSELEKQKLFKLVKTYNNNQRVKWKSIATQFENRTSVQCKLQYRNVLIIDQKVDKRNFEWTDENHLLFEILFAVYGHKWTFIQQNYFNQLKPQQLQLKYQQIKQQRQQFDQILLENEKRILSAQEIKLLKLGQRRIALVKQKLIDLKEMKPGITMMDPLMIKFLKEIITEKQIAIMETQFQKINKIFSDQQILKQ</sequence>
<keyword evidence="9" id="KW-1185">Reference proteome</keyword>
<reference evidence="8 9" key="2">
    <citation type="submission" date="2024-07" db="EMBL/GenBank/DDBJ databases">
        <authorList>
            <person name="Akdeniz Z."/>
        </authorList>
    </citation>
    <scope>NUCLEOTIDE SEQUENCE [LARGE SCALE GENOMIC DNA]</scope>
</reference>
<dbReference type="SUPFAM" id="SSF46689">
    <property type="entry name" value="Homeodomain-like"/>
    <property type="match status" value="1"/>
</dbReference>
<comment type="caution">
    <text evidence="7">The sequence shown here is derived from an EMBL/GenBank/DDBJ whole genome shotgun (WGS) entry which is preliminary data.</text>
</comment>
<dbReference type="GO" id="GO:0042796">
    <property type="term" value="P:snRNA transcription by RNA polymerase III"/>
    <property type="evidence" value="ECO:0007669"/>
    <property type="project" value="TreeGrafter"/>
</dbReference>
<dbReference type="Pfam" id="PF00249">
    <property type="entry name" value="Myb_DNA-binding"/>
    <property type="match status" value="1"/>
</dbReference>
<evidence type="ECO:0000259" key="5">
    <source>
        <dbReference type="PROSITE" id="PS50090"/>
    </source>
</evidence>
<dbReference type="EMBL" id="CATOUU010000213">
    <property type="protein sequence ID" value="CAI9921090.1"/>
    <property type="molecule type" value="Genomic_DNA"/>
</dbReference>
<dbReference type="GO" id="GO:0042795">
    <property type="term" value="P:snRNA transcription by RNA polymerase II"/>
    <property type="evidence" value="ECO:0007669"/>
    <property type="project" value="TreeGrafter"/>
</dbReference>
<feature type="domain" description="Myb-like" evidence="5">
    <location>
        <begin position="3"/>
        <end position="57"/>
    </location>
</feature>
<keyword evidence="3" id="KW-0804">Transcription</keyword>
<evidence type="ECO:0000256" key="2">
    <source>
        <dbReference type="ARBA" id="ARBA00023125"/>
    </source>
</evidence>
<organism evidence="7">
    <name type="scientific">Hexamita inflata</name>
    <dbReference type="NCBI Taxonomy" id="28002"/>
    <lineage>
        <taxon>Eukaryota</taxon>
        <taxon>Metamonada</taxon>
        <taxon>Diplomonadida</taxon>
        <taxon>Hexamitidae</taxon>
        <taxon>Hexamitinae</taxon>
        <taxon>Hexamita</taxon>
    </lineage>
</organism>
<keyword evidence="4" id="KW-0539">Nucleus</keyword>
<dbReference type="PROSITE" id="PS50090">
    <property type="entry name" value="MYB_LIKE"/>
    <property type="match status" value="1"/>
</dbReference>